<dbReference type="WBParaSite" id="PDA_v2.g3262.t1">
    <property type="protein sequence ID" value="PDA_v2.g3262.t1"/>
    <property type="gene ID" value="PDA_v2.g3262"/>
</dbReference>
<protein>
    <submittedName>
        <fullName evidence="3">Uncharacterized protein</fullName>
    </submittedName>
</protein>
<dbReference type="Proteomes" id="UP000887578">
    <property type="component" value="Unplaced"/>
</dbReference>
<accession>A0A914QIG9</accession>
<sequence>MPDQFDDNADWSSCVKNDSEKEKHVSHRHCRSSPPKNSTVLTNSLFADNGDDADSLISSVVSEAPTFDCRRSFTDVTQQIDQFDDISDSDDENVILQRQRRNRLSTILEKPNITSSCSKQYREKTQNSFIEATGMPDQFDDNADWCSSEKNDLKNLDQSMNENDFYMEIPNNFYLWSKNQNKSIKEKESKIAETEMKAFPDKFDHALYDSDSDVSVMKDQFDDNYSDDDN</sequence>
<feature type="region of interest" description="Disordered" evidence="1">
    <location>
        <begin position="1"/>
        <end position="38"/>
    </location>
</feature>
<evidence type="ECO:0000256" key="1">
    <source>
        <dbReference type="SAM" id="MobiDB-lite"/>
    </source>
</evidence>
<proteinExistence type="predicted"/>
<reference evidence="3" key="1">
    <citation type="submission" date="2022-11" db="UniProtKB">
        <authorList>
            <consortium name="WormBaseParasite"/>
        </authorList>
    </citation>
    <scope>IDENTIFICATION</scope>
</reference>
<dbReference type="AlphaFoldDB" id="A0A914QIG9"/>
<name>A0A914QIG9_9BILA</name>
<keyword evidence="2" id="KW-1185">Reference proteome</keyword>
<organism evidence="2 3">
    <name type="scientific">Panagrolaimus davidi</name>
    <dbReference type="NCBI Taxonomy" id="227884"/>
    <lineage>
        <taxon>Eukaryota</taxon>
        <taxon>Metazoa</taxon>
        <taxon>Ecdysozoa</taxon>
        <taxon>Nematoda</taxon>
        <taxon>Chromadorea</taxon>
        <taxon>Rhabditida</taxon>
        <taxon>Tylenchina</taxon>
        <taxon>Panagrolaimomorpha</taxon>
        <taxon>Panagrolaimoidea</taxon>
        <taxon>Panagrolaimidae</taxon>
        <taxon>Panagrolaimus</taxon>
    </lineage>
</organism>
<evidence type="ECO:0000313" key="3">
    <source>
        <dbReference type="WBParaSite" id="PDA_v2.g3262.t1"/>
    </source>
</evidence>
<evidence type="ECO:0000313" key="2">
    <source>
        <dbReference type="Proteomes" id="UP000887578"/>
    </source>
</evidence>